<comment type="subunit">
    <text evidence="4">Homodimer.</text>
</comment>
<keyword evidence="10" id="KW-0368">Histidine biosynthesis</keyword>
<sequence>MTSLADKLVPESVKKLIPYQSARRIARGMTNKADHLWLNANELESCCQYGDEKQGVNSHYNRYPDFLPSDIADAYRCYCEQFYCEAMDHQLNDECEVMAVRGADEAIDLLVRTFCQPGNDQILVCPPTYGMYEFCADSLGVKTAVVPLTAEFQLDLAKIVPELEKTSIVFLCSPNNPTGNVLQQQDLLILLERTKDQALVVVDEAYIEFAPESSVVHLMAQYPHLIVIRTLSKAFGLAAIRVGFLIADQSVMSYVARLVAPYPIADPSAEIALKALTSSGLAQMQAQTTHLIEIRDWFINEVSQLPMVEKVYYSCTNFVLIRFKGQTNFYEYLLNKGIVARSPANEPSVKGCVRISIGSVNSMNKTLQVLQEYQ</sequence>
<dbReference type="InterPro" id="IPR005861">
    <property type="entry name" value="HisP_aminotrans"/>
</dbReference>
<dbReference type="InterPro" id="IPR015422">
    <property type="entry name" value="PyrdxlP-dep_Trfase_small"/>
</dbReference>
<dbReference type="EC" id="2.6.1.9" evidence="5"/>
<reference evidence="14 15" key="1">
    <citation type="submission" date="2024-10" db="EMBL/GenBank/DDBJ databases">
        <authorList>
            <person name="Yibar A."/>
            <person name="Saticioglu I.B."/>
            <person name="Duman M."/>
            <person name="Ajmi N."/>
            <person name="Gurler F."/>
            <person name="Ay H."/>
            <person name="Onuk E."/>
            <person name="Guler S."/>
            <person name="Romalde J.L."/>
        </authorList>
    </citation>
    <scope>NUCLEOTIDE SEQUENCE [LARGE SCALE GENOMIC DNA]</scope>
    <source>
        <strain evidence="14 15">14-MA-B</strain>
    </source>
</reference>
<protein>
    <recommendedName>
        <fullName evidence="5">histidinol-phosphate transaminase</fullName>
        <ecNumber evidence="5">2.6.1.9</ecNumber>
    </recommendedName>
</protein>
<name>A0ABW7IZ04_9VIBR</name>
<dbReference type="InterPro" id="IPR004839">
    <property type="entry name" value="Aminotransferase_I/II_large"/>
</dbReference>
<dbReference type="InterPro" id="IPR015421">
    <property type="entry name" value="PyrdxlP-dep_Trfase_major"/>
</dbReference>
<keyword evidence="6 14" id="KW-0032">Aminotransferase</keyword>
<feature type="domain" description="Aminotransferase class I/classII large" evidence="13">
    <location>
        <begin position="58"/>
        <end position="365"/>
    </location>
</feature>
<dbReference type="PANTHER" id="PTHR42885:SF2">
    <property type="entry name" value="HISTIDINOL-PHOSPHATE AMINOTRANSFERASE"/>
    <property type="match status" value="1"/>
</dbReference>
<dbReference type="PROSITE" id="PS00599">
    <property type="entry name" value="AA_TRANSFER_CLASS_2"/>
    <property type="match status" value="1"/>
</dbReference>
<evidence type="ECO:0000313" key="14">
    <source>
        <dbReference type="EMBL" id="MFH0266759.1"/>
    </source>
</evidence>
<dbReference type="InterPro" id="IPR015424">
    <property type="entry name" value="PyrdxlP-dep_Trfase"/>
</dbReference>
<evidence type="ECO:0000313" key="15">
    <source>
        <dbReference type="Proteomes" id="UP001607151"/>
    </source>
</evidence>
<evidence type="ECO:0000256" key="8">
    <source>
        <dbReference type="ARBA" id="ARBA00022679"/>
    </source>
</evidence>
<dbReference type="RefSeq" id="WP_394608411.1">
    <property type="nucleotide sequence ID" value="NZ_JBIHSJ010000004.1"/>
</dbReference>
<organism evidence="14 15">
    <name type="scientific">Vibrio rumoiensis</name>
    <dbReference type="NCBI Taxonomy" id="76258"/>
    <lineage>
        <taxon>Bacteria</taxon>
        <taxon>Pseudomonadati</taxon>
        <taxon>Pseudomonadota</taxon>
        <taxon>Gammaproteobacteria</taxon>
        <taxon>Vibrionales</taxon>
        <taxon>Vibrionaceae</taxon>
        <taxon>Vibrio</taxon>
    </lineage>
</organism>
<dbReference type="PANTHER" id="PTHR42885">
    <property type="entry name" value="HISTIDINOL-PHOSPHATE AMINOTRANSFERASE-RELATED"/>
    <property type="match status" value="1"/>
</dbReference>
<dbReference type="Gene3D" id="3.90.1150.10">
    <property type="entry name" value="Aspartate Aminotransferase, domain 1"/>
    <property type="match status" value="1"/>
</dbReference>
<evidence type="ECO:0000256" key="5">
    <source>
        <dbReference type="ARBA" id="ARBA00012748"/>
    </source>
</evidence>
<evidence type="ECO:0000256" key="3">
    <source>
        <dbReference type="ARBA" id="ARBA00007970"/>
    </source>
</evidence>
<keyword evidence="9 12" id="KW-0663">Pyridoxal phosphate</keyword>
<dbReference type="CDD" id="cd00609">
    <property type="entry name" value="AAT_like"/>
    <property type="match status" value="1"/>
</dbReference>
<evidence type="ECO:0000256" key="11">
    <source>
        <dbReference type="ARBA" id="ARBA00047481"/>
    </source>
</evidence>
<dbReference type="GO" id="GO:0004400">
    <property type="term" value="F:histidinol-phosphate transaminase activity"/>
    <property type="evidence" value="ECO:0007669"/>
    <property type="project" value="UniProtKB-EC"/>
</dbReference>
<comment type="pathway">
    <text evidence="2">Amino-acid biosynthesis; L-histidine biosynthesis; L-histidine from 5-phospho-alpha-D-ribose 1-diphosphate: step 7/9.</text>
</comment>
<dbReference type="InterPro" id="IPR001917">
    <property type="entry name" value="Aminotrans_II_pyridoxalP_BS"/>
</dbReference>
<dbReference type="Pfam" id="PF00155">
    <property type="entry name" value="Aminotran_1_2"/>
    <property type="match status" value="1"/>
</dbReference>
<evidence type="ECO:0000256" key="1">
    <source>
        <dbReference type="ARBA" id="ARBA00001933"/>
    </source>
</evidence>
<comment type="similarity">
    <text evidence="3">Belongs to the class-II pyridoxal-phosphate-dependent aminotransferase family. Histidinol-phosphate aminotransferase subfamily.</text>
</comment>
<evidence type="ECO:0000259" key="13">
    <source>
        <dbReference type="Pfam" id="PF00155"/>
    </source>
</evidence>
<comment type="cofactor">
    <cofactor evidence="1 12">
        <name>pyridoxal 5'-phosphate</name>
        <dbReference type="ChEBI" id="CHEBI:597326"/>
    </cofactor>
</comment>
<evidence type="ECO:0000256" key="6">
    <source>
        <dbReference type="ARBA" id="ARBA00022576"/>
    </source>
</evidence>
<evidence type="ECO:0000256" key="7">
    <source>
        <dbReference type="ARBA" id="ARBA00022605"/>
    </source>
</evidence>
<dbReference type="EMBL" id="JBIHSN010000003">
    <property type="protein sequence ID" value="MFH0266759.1"/>
    <property type="molecule type" value="Genomic_DNA"/>
</dbReference>
<evidence type="ECO:0000256" key="10">
    <source>
        <dbReference type="ARBA" id="ARBA00023102"/>
    </source>
</evidence>
<comment type="caution">
    <text evidence="14">The sequence shown here is derived from an EMBL/GenBank/DDBJ whole genome shotgun (WGS) entry which is preliminary data.</text>
</comment>
<proteinExistence type="inferred from homology"/>
<dbReference type="SUPFAM" id="SSF53383">
    <property type="entry name" value="PLP-dependent transferases"/>
    <property type="match status" value="1"/>
</dbReference>
<evidence type="ECO:0000256" key="4">
    <source>
        <dbReference type="ARBA" id="ARBA00011738"/>
    </source>
</evidence>
<dbReference type="NCBIfam" id="TIGR01141">
    <property type="entry name" value="hisC"/>
    <property type="match status" value="1"/>
</dbReference>
<comment type="catalytic activity">
    <reaction evidence="11">
        <text>L-histidinol phosphate + 2-oxoglutarate = 3-(imidazol-4-yl)-2-oxopropyl phosphate + L-glutamate</text>
        <dbReference type="Rhea" id="RHEA:23744"/>
        <dbReference type="ChEBI" id="CHEBI:16810"/>
        <dbReference type="ChEBI" id="CHEBI:29985"/>
        <dbReference type="ChEBI" id="CHEBI:57766"/>
        <dbReference type="ChEBI" id="CHEBI:57980"/>
        <dbReference type="EC" id="2.6.1.9"/>
    </reaction>
</comment>
<keyword evidence="7" id="KW-0028">Amino-acid biosynthesis</keyword>
<evidence type="ECO:0000256" key="9">
    <source>
        <dbReference type="ARBA" id="ARBA00022898"/>
    </source>
</evidence>
<evidence type="ECO:0000256" key="12">
    <source>
        <dbReference type="RuleBase" id="RU003693"/>
    </source>
</evidence>
<dbReference type="Gene3D" id="3.40.640.10">
    <property type="entry name" value="Type I PLP-dependent aspartate aminotransferase-like (Major domain)"/>
    <property type="match status" value="1"/>
</dbReference>
<keyword evidence="15" id="KW-1185">Reference proteome</keyword>
<accession>A0ABW7IZ04</accession>
<dbReference type="Proteomes" id="UP001607151">
    <property type="component" value="Unassembled WGS sequence"/>
</dbReference>
<evidence type="ECO:0000256" key="2">
    <source>
        <dbReference type="ARBA" id="ARBA00005011"/>
    </source>
</evidence>
<gene>
    <name evidence="14" type="primary">hisC</name>
    <name evidence="14" type="ORF">ACGRQ9_15035</name>
</gene>
<keyword evidence="8 14" id="KW-0808">Transferase</keyword>